<organism evidence="4">
    <name type="scientific">Timema monikensis</name>
    <dbReference type="NCBI Taxonomy" id="170555"/>
    <lineage>
        <taxon>Eukaryota</taxon>
        <taxon>Metazoa</taxon>
        <taxon>Ecdysozoa</taxon>
        <taxon>Arthropoda</taxon>
        <taxon>Hexapoda</taxon>
        <taxon>Insecta</taxon>
        <taxon>Pterygota</taxon>
        <taxon>Neoptera</taxon>
        <taxon>Polyneoptera</taxon>
        <taxon>Phasmatodea</taxon>
        <taxon>Timematodea</taxon>
        <taxon>Timematoidea</taxon>
        <taxon>Timematidae</taxon>
        <taxon>Timema</taxon>
    </lineage>
</organism>
<gene>
    <name evidence="4" type="ORF">TMSB3V08_LOCUS11178</name>
</gene>
<dbReference type="Pfam" id="PF13359">
    <property type="entry name" value="DDE_Tnp_4"/>
    <property type="match status" value="1"/>
</dbReference>
<dbReference type="GO" id="GO:0046872">
    <property type="term" value="F:metal ion binding"/>
    <property type="evidence" value="ECO:0007669"/>
    <property type="project" value="UniProtKB-KW"/>
</dbReference>
<evidence type="ECO:0000256" key="1">
    <source>
        <dbReference type="ARBA" id="ARBA00001968"/>
    </source>
</evidence>
<name>A0A7R9EIB2_9NEOP</name>
<comment type="cofactor">
    <cofactor evidence="1">
        <name>a divalent metal cation</name>
        <dbReference type="ChEBI" id="CHEBI:60240"/>
    </cofactor>
</comment>
<dbReference type="AlphaFoldDB" id="A0A7R9EIB2"/>
<sequence>MKKQVESTETKVNQILNNQQEILRLLGAVRMLCKWNLLYLSKLMIREGEGCKEREGRRSERTGCRATCRIASKFDVAGRSNYLPLFLASLGFDARWRLSIGWLFGVRRSALVLVCCSSSRRFDECPPFDLAITHRFEEFLETRGFAGYVDLKPPECSCNELLKWNTITITITMACSDSPWRGAREQLPTRIVILCGSQIKTGCHVTPSSETEKRIINIGEGKQRVACGAHLKIVDIVARRPGSFHDASLSGASSLRSRFEQGRVEGILLGDSGYPCLPYLLTPLLNARTESEQRYNAAHIATRNPVERLFGSLISTSNLAALKACLSRSSINFSRIQANHLELFLMLQSLTSYLEQAALSSFFLWVSCIPFSSSSNFLDLNSISISTHVLLLEGRDLAAHFKTINTNKNK</sequence>
<evidence type="ECO:0000313" key="4">
    <source>
        <dbReference type="EMBL" id="CAD7434527.1"/>
    </source>
</evidence>
<keyword evidence="2" id="KW-0479">Metal-binding</keyword>
<evidence type="ECO:0000256" key="2">
    <source>
        <dbReference type="ARBA" id="ARBA00022723"/>
    </source>
</evidence>
<dbReference type="InterPro" id="IPR027806">
    <property type="entry name" value="HARBI1_dom"/>
</dbReference>
<protein>
    <recommendedName>
        <fullName evidence="3">DDE Tnp4 domain-containing protein</fullName>
    </recommendedName>
</protein>
<accession>A0A7R9EIB2</accession>
<evidence type="ECO:0000259" key="3">
    <source>
        <dbReference type="Pfam" id="PF13359"/>
    </source>
</evidence>
<feature type="domain" description="DDE Tnp4" evidence="3">
    <location>
        <begin position="225"/>
        <end position="313"/>
    </location>
</feature>
<dbReference type="EMBL" id="OB797732">
    <property type="protein sequence ID" value="CAD7434527.1"/>
    <property type="molecule type" value="Genomic_DNA"/>
</dbReference>
<proteinExistence type="predicted"/>
<reference evidence="4" key="1">
    <citation type="submission" date="2020-11" db="EMBL/GenBank/DDBJ databases">
        <authorList>
            <person name="Tran Van P."/>
        </authorList>
    </citation>
    <scope>NUCLEOTIDE SEQUENCE</scope>
</reference>